<dbReference type="InterPro" id="IPR029489">
    <property type="entry name" value="OGT/SEC/SPY_C"/>
</dbReference>
<dbReference type="Gene3D" id="3.40.50.11380">
    <property type="match status" value="1"/>
</dbReference>
<feature type="domain" description="O-GlcNAc transferase C-terminal" evidence="9">
    <location>
        <begin position="512"/>
        <end position="697"/>
    </location>
</feature>
<dbReference type="Proteomes" id="UP000198851">
    <property type="component" value="Unassembled WGS sequence"/>
</dbReference>
<dbReference type="PANTHER" id="PTHR44998">
    <property type="match status" value="1"/>
</dbReference>
<dbReference type="InterPro" id="IPR011990">
    <property type="entry name" value="TPR-like_helical_dom_sf"/>
</dbReference>
<evidence type="ECO:0000313" key="10">
    <source>
        <dbReference type="EMBL" id="SFK74989.1"/>
    </source>
</evidence>
<keyword evidence="4" id="KW-0328">Glycosyltransferase</keyword>
<evidence type="ECO:0000313" key="11">
    <source>
        <dbReference type="Proteomes" id="UP000198851"/>
    </source>
</evidence>
<evidence type="ECO:0000256" key="6">
    <source>
        <dbReference type="ARBA" id="ARBA00022737"/>
    </source>
</evidence>
<dbReference type="Pfam" id="PF13844">
    <property type="entry name" value="Glyco_transf_41"/>
    <property type="match status" value="2"/>
</dbReference>
<dbReference type="STRING" id="1280847.SAMN04488036_1024"/>
<keyword evidence="11" id="KW-1185">Reference proteome</keyword>
<dbReference type="GO" id="GO:0097363">
    <property type="term" value="F:protein O-acetylglucosaminyltransferase activity"/>
    <property type="evidence" value="ECO:0007669"/>
    <property type="project" value="UniProtKB-EC"/>
</dbReference>
<dbReference type="PROSITE" id="PS50005">
    <property type="entry name" value="TPR"/>
    <property type="match status" value="4"/>
</dbReference>
<sequence length="722" mass="79978">MADNIASELRKGRAFEKIGNWASAELCYRAILSKFPKNVRARKALADVKHKSGVAPTETLQKLSDLYRAQKFADVAALAETQSREFPRSEKLWNLLGAAAERLGDLNRAKHAFCKAAEINPKRASGHANIGAILERQGLFDEALPHFSQALHLAPATPKYLLFRGNALFALENFADAITDLEACVELDPNNHKAQQLLGDARRKSGRPASAASGLLDAVKLLEADSLQDPGNAGIHTQLAETYESLANAYCAEDNKDAAIAAYEKALHLNPKSEAALANKLHTQIHQCDWRAYREFDEVHKDIGIDGGGLQPWAFLGFEDNPAKQRLRSEVFARQWSLARPAFPPRNEPTKLRIGYFSSDLYDHATLVLLTGMLEHHDRESFEVFFYGLTRPRESALFSRLLSAVEHFRDLSDLDGEAAVASARQDALDIAIDLKGYTDDARTDLFFAGLAPVQINYLGYPGTLGSTAFDYIVADATVVPDCARAHYTESVIALPHSYQPNDRVQGVARTPTHEEAGLPEDVVVLCCFNSNYKITPAEFDIWMRLMRKHNNTVLWLLDGGETPKQNLRKEAELRGVKPERLVFATKIRRDRHLARHRLADLFLDTFNVNAHTTASDALYTGLPVITRAGSQFAARVGASLCCAVGMDNLVASDSAEYEAMIDQHLQNPDILAATRDRLARNLQNAPLFQTEAYTRHLEAGFQAAWDNWLAGKAPTSIQIKAD</sequence>
<comment type="similarity">
    <text evidence="2">Belongs to the glycosyltransferase 41 family. O-GlcNAc transferase subfamily.</text>
</comment>
<evidence type="ECO:0000256" key="7">
    <source>
        <dbReference type="ARBA" id="ARBA00022803"/>
    </source>
</evidence>
<keyword evidence="5 10" id="KW-0808">Transferase</keyword>
<feature type="repeat" description="TPR" evidence="8">
    <location>
        <begin position="90"/>
        <end position="123"/>
    </location>
</feature>
<dbReference type="PANTHER" id="PTHR44998:SF1">
    <property type="entry name" value="UDP-N-ACETYLGLUCOSAMINE--PEPTIDE N-ACETYLGLUCOSAMINYLTRANSFERASE 110 KDA SUBUNIT"/>
    <property type="match status" value="1"/>
</dbReference>
<evidence type="ECO:0000259" key="9">
    <source>
        <dbReference type="Pfam" id="PF13844"/>
    </source>
</evidence>
<feature type="domain" description="O-GlcNAc transferase C-terminal" evidence="9">
    <location>
        <begin position="349"/>
        <end position="502"/>
    </location>
</feature>
<dbReference type="Pfam" id="PF13181">
    <property type="entry name" value="TPR_8"/>
    <property type="match status" value="2"/>
</dbReference>
<dbReference type="Gene3D" id="1.25.40.10">
    <property type="entry name" value="Tetratricopeptide repeat domain"/>
    <property type="match status" value="3"/>
</dbReference>
<dbReference type="EMBL" id="FOSZ01000002">
    <property type="protein sequence ID" value="SFK74989.1"/>
    <property type="molecule type" value="Genomic_DNA"/>
</dbReference>
<comment type="pathway">
    <text evidence="1">Protein modification; protein glycosylation.</text>
</comment>
<dbReference type="Pfam" id="PF13432">
    <property type="entry name" value="TPR_16"/>
    <property type="match status" value="2"/>
</dbReference>
<dbReference type="AlphaFoldDB" id="A0A1I4C3T2"/>
<gene>
    <name evidence="10" type="ORF">SAMN04488036_1024</name>
</gene>
<protein>
    <recommendedName>
        <fullName evidence="3">protein O-GlcNAc transferase</fullName>
        <ecNumber evidence="3">2.4.1.255</ecNumber>
    </recommendedName>
</protein>
<keyword evidence="6" id="KW-0677">Repeat</keyword>
<dbReference type="EC" id="2.4.1.255" evidence="3"/>
<evidence type="ECO:0000256" key="2">
    <source>
        <dbReference type="ARBA" id="ARBA00005386"/>
    </source>
</evidence>
<reference evidence="11" key="1">
    <citation type="submission" date="2016-10" db="EMBL/GenBank/DDBJ databases">
        <authorList>
            <person name="Varghese N."/>
            <person name="Submissions S."/>
        </authorList>
    </citation>
    <scope>NUCLEOTIDE SEQUENCE [LARGE SCALE GENOMIC DNA]</scope>
    <source>
        <strain evidence="11">DSM 28453</strain>
    </source>
</reference>
<accession>A0A1I4C3T2</accession>
<feature type="repeat" description="TPR" evidence="8">
    <location>
        <begin position="158"/>
        <end position="191"/>
    </location>
</feature>
<proteinExistence type="inferred from homology"/>
<evidence type="ECO:0000256" key="5">
    <source>
        <dbReference type="ARBA" id="ARBA00022679"/>
    </source>
</evidence>
<dbReference type="SMART" id="SM00028">
    <property type="entry name" value="TPR"/>
    <property type="match status" value="5"/>
</dbReference>
<evidence type="ECO:0000256" key="8">
    <source>
        <dbReference type="PROSITE-ProRule" id="PRU00339"/>
    </source>
</evidence>
<organism evidence="10 11">
    <name type="scientific">Shimia haliotis</name>
    <dbReference type="NCBI Taxonomy" id="1280847"/>
    <lineage>
        <taxon>Bacteria</taxon>
        <taxon>Pseudomonadati</taxon>
        <taxon>Pseudomonadota</taxon>
        <taxon>Alphaproteobacteria</taxon>
        <taxon>Rhodobacterales</taxon>
        <taxon>Roseobacteraceae</taxon>
    </lineage>
</organism>
<evidence type="ECO:0000256" key="3">
    <source>
        <dbReference type="ARBA" id="ARBA00011970"/>
    </source>
</evidence>
<evidence type="ECO:0000256" key="1">
    <source>
        <dbReference type="ARBA" id="ARBA00004922"/>
    </source>
</evidence>
<dbReference type="Gene3D" id="3.40.50.2000">
    <property type="entry name" value="Glycogen Phosphorylase B"/>
    <property type="match status" value="1"/>
</dbReference>
<dbReference type="SUPFAM" id="SSF48452">
    <property type="entry name" value="TPR-like"/>
    <property type="match status" value="2"/>
</dbReference>
<keyword evidence="7 8" id="KW-0802">TPR repeat</keyword>
<dbReference type="InterPro" id="IPR019734">
    <property type="entry name" value="TPR_rpt"/>
</dbReference>
<dbReference type="PROSITE" id="PS50293">
    <property type="entry name" value="TPR_REGION"/>
    <property type="match status" value="1"/>
</dbReference>
<evidence type="ECO:0000256" key="4">
    <source>
        <dbReference type="ARBA" id="ARBA00022676"/>
    </source>
</evidence>
<dbReference type="OrthoDB" id="146908at2"/>
<name>A0A1I4C3T2_9RHOB</name>
<feature type="repeat" description="TPR" evidence="8">
    <location>
        <begin position="124"/>
        <end position="157"/>
    </location>
</feature>
<dbReference type="RefSeq" id="WP_093321406.1">
    <property type="nucleotide sequence ID" value="NZ_FOSZ01000002.1"/>
</dbReference>
<feature type="repeat" description="TPR" evidence="8">
    <location>
        <begin position="240"/>
        <end position="273"/>
    </location>
</feature>